<dbReference type="AlphaFoldDB" id="A0AAV3SG90"/>
<evidence type="ECO:0000313" key="4">
    <source>
        <dbReference type="EMBL" id="GAA0459373.1"/>
    </source>
</evidence>
<evidence type="ECO:0000256" key="2">
    <source>
        <dbReference type="ARBA" id="ARBA00023027"/>
    </source>
</evidence>
<keyword evidence="3" id="KW-0547">Nucleotide-binding</keyword>
<accession>A0AAV3SG90</accession>
<feature type="binding site" evidence="3">
    <location>
        <begin position="152"/>
        <end position="153"/>
    </location>
    <ligand>
        <name>NAD(+)</name>
        <dbReference type="ChEBI" id="CHEBI:57540"/>
    </ligand>
</feature>
<dbReference type="GO" id="GO:0051287">
    <property type="term" value="F:NAD binding"/>
    <property type="evidence" value="ECO:0007669"/>
    <property type="project" value="UniProtKB-UniRule"/>
</dbReference>
<dbReference type="HAMAP" id="MF_00935">
    <property type="entry name" value="AlaDH_arch"/>
    <property type="match status" value="1"/>
</dbReference>
<comment type="similarity">
    <text evidence="3">Belongs to the ornithine cyclodeaminase/mu-crystallin family. Archaeal alanine dehydrogenase subfamily.</text>
</comment>
<comment type="caution">
    <text evidence="3">Lacks conserved residue(s) required for the propagation of feature annotation.</text>
</comment>
<feature type="binding site" evidence="3">
    <location>
        <position position="240"/>
    </location>
    <ligand>
        <name>NAD(+)</name>
        <dbReference type="ChEBI" id="CHEBI:57540"/>
    </ligand>
</feature>
<dbReference type="InterPro" id="IPR028609">
    <property type="entry name" value="AlaDH_arch-typ"/>
</dbReference>
<dbReference type="FunFam" id="3.30.1780.10:FF:000002">
    <property type="entry name" value="Ornithine cyclodeaminase"/>
    <property type="match status" value="1"/>
</dbReference>
<reference evidence="4" key="1">
    <citation type="journal article" date="2014" name="Int. J. Syst. Evol. Microbiol.">
        <title>Complete genome sequence of Corynebacterium casei LMG S-19264T (=DSM 44701T), isolated from a smear-ripened cheese.</title>
        <authorList>
            <consortium name="US DOE Joint Genome Institute (JGI-PGF)"/>
            <person name="Walter F."/>
            <person name="Albersmeier A."/>
            <person name="Kalinowski J."/>
            <person name="Ruckert C."/>
        </authorList>
    </citation>
    <scope>NUCLEOTIDE SEQUENCE</scope>
    <source>
        <strain evidence="4">JCM 12289</strain>
    </source>
</reference>
<comment type="caution">
    <text evidence="4">The sequence shown here is derived from an EMBL/GenBank/DDBJ whole genome shotgun (WGS) entry which is preliminary data.</text>
</comment>
<feature type="binding site" evidence="3">
    <location>
        <position position="305"/>
    </location>
    <ligand>
        <name>NAD(+)</name>
        <dbReference type="ChEBI" id="CHEBI:57540"/>
    </ligand>
</feature>
<dbReference type="Pfam" id="PF02423">
    <property type="entry name" value="OCD_Mu_crystall"/>
    <property type="match status" value="1"/>
</dbReference>
<organism evidence="4 5">
    <name type="scientific">Halococcus dombrowskii</name>
    <dbReference type="NCBI Taxonomy" id="179637"/>
    <lineage>
        <taxon>Archaea</taxon>
        <taxon>Methanobacteriati</taxon>
        <taxon>Methanobacteriota</taxon>
        <taxon>Stenosarchaea group</taxon>
        <taxon>Halobacteria</taxon>
        <taxon>Halobacteriales</taxon>
        <taxon>Halococcaceae</taxon>
        <taxon>Halococcus</taxon>
    </lineage>
</organism>
<dbReference type="FunFam" id="3.40.50.720:FF:000311">
    <property type="entry name" value="Ornithine cyclodeaminase"/>
    <property type="match status" value="1"/>
</dbReference>
<keyword evidence="2 3" id="KW-0520">NAD</keyword>
<feature type="active site" description="Proton donor/acceptor" evidence="3">
    <location>
        <position position="81"/>
    </location>
</feature>
<evidence type="ECO:0000256" key="1">
    <source>
        <dbReference type="ARBA" id="ARBA00023002"/>
    </source>
</evidence>
<dbReference type="EC" id="1.4.1.1" evidence="3"/>
<dbReference type="GO" id="GO:0005737">
    <property type="term" value="C:cytoplasm"/>
    <property type="evidence" value="ECO:0007669"/>
    <property type="project" value="TreeGrafter"/>
</dbReference>
<gene>
    <name evidence="3" type="primary">ala</name>
    <name evidence="4" type="ORF">GCM10008985_14650</name>
</gene>
<dbReference type="PANTHER" id="PTHR13812:SF19">
    <property type="entry name" value="KETIMINE REDUCTASE MU-CRYSTALLIN"/>
    <property type="match status" value="1"/>
</dbReference>
<sequence length="337" mass="36071">MRMSTLASEEDVTERGTLMIDRDELDDCVEMAGVIDAIEDAFVAYEDGDAVMPPKTYVDLPEENGDFRAMPAYVDGAAGLKWVNVHPDNPVKHDLPTVMGVVIYSDPETAYPLAIMDGTKLTRYRTGAVGGVASRHLAPPDARTMGLVGAGEQARAQLEAISSIIDLDRVVVTDLDETAVTDLCEKEADRADEVVSGSPEEVASCDVISTTTPSTEPILKREWLDEGTHINAMGADAEGKQELDPRIIEDAAVVVDDWEQCSHSGEINVAVAEGRLARKDVHADLSEVVSGTRDAPTDELTVFDSTGLAIQDIAAAGLIYESAEEQGAGYTFDLVGT</sequence>
<dbReference type="EMBL" id="BAAADN010000022">
    <property type="protein sequence ID" value="GAA0459373.1"/>
    <property type="molecule type" value="Genomic_DNA"/>
</dbReference>
<keyword evidence="1 3" id="KW-0560">Oxidoreductase</keyword>
<dbReference type="Proteomes" id="UP001500962">
    <property type="component" value="Unassembled WGS sequence"/>
</dbReference>
<evidence type="ECO:0000313" key="5">
    <source>
        <dbReference type="Proteomes" id="UP001500962"/>
    </source>
</evidence>
<dbReference type="InterPro" id="IPR003462">
    <property type="entry name" value="ODC_Mu_crystall"/>
</dbReference>
<dbReference type="Gene3D" id="3.40.50.720">
    <property type="entry name" value="NAD(P)-binding Rossmann-like Domain"/>
    <property type="match status" value="1"/>
</dbReference>
<dbReference type="GO" id="GO:0006522">
    <property type="term" value="P:alanine metabolic process"/>
    <property type="evidence" value="ECO:0007669"/>
    <property type="project" value="UniProtKB-UniRule"/>
</dbReference>
<dbReference type="InterPro" id="IPR036291">
    <property type="entry name" value="NAD(P)-bd_dom_sf"/>
</dbReference>
<dbReference type="PIRSF" id="PIRSF001439">
    <property type="entry name" value="CryM"/>
    <property type="match status" value="1"/>
</dbReference>
<dbReference type="SUPFAM" id="SSF51735">
    <property type="entry name" value="NAD(P)-binding Rossmann-fold domains"/>
    <property type="match status" value="1"/>
</dbReference>
<dbReference type="InterPro" id="IPR023401">
    <property type="entry name" value="ODC_N"/>
</dbReference>
<comment type="catalytic activity">
    <reaction evidence="3">
        <text>L-alanine + NAD(+) + H2O = pyruvate + NH4(+) + NADH + H(+)</text>
        <dbReference type="Rhea" id="RHEA:18405"/>
        <dbReference type="ChEBI" id="CHEBI:15361"/>
        <dbReference type="ChEBI" id="CHEBI:15377"/>
        <dbReference type="ChEBI" id="CHEBI:15378"/>
        <dbReference type="ChEBI" id="CHEBI:28938"/>
        <dbReference type="ChEBI" id="CHEBI:57540"/>
        <dbReference type="ChEBI" id="CHEBI:57945"/>
        <dbReference type="ChEBI" id="CHEBI:57972"/>
        <dbReference type="EC" id="1.4.1.1"/>
    </reaction>
</comment>
<dbReference type="GO" id="GO:0000286">
    <property type="term" value="F:alanine dehydrogenase activity"/>
    <property type="evidence" value="ECO:0007669"/>
    <property type="project" value="UniProtKB-UniRule"/>
</dbReference>
<evidence type="ECO:0000256" key="3">
    <source>
        <dbReference type="HAMAP-Rule" id="MF_00935"/>
    </source>
</evidence>
<feature type="binding site" evidence="3">
    <location>
        <position position="125"/>
    </location>
    <ligand>
        <name>NAD(+)</name>
        <dbReference type="ChEBI" id="CHEBI:57540"/>
    </ligand>
</feature>
<comment type="function">
    <text evidence="3">Catalyzes the NAD(+)-dependent oxidative deamination of L-alanine to pyruvate, and the reverse reaction, the reductive amination of pyruvate.</text>
</comment>
<dbReference type="Gene3D" id="3.30.1780.10">
    <property type="entry name" value="ornithine cyclodeaminase, domain 1"/>
    <property type="match status" value="1"/>
</dbReference>
<name>A0AAV3SG90_HALDO</name>
<feature type="binding site" evidence="3">
    <location>
        <begin position="234"/>
        <end position="236"/>
    </location>
    <ligand>
        <name>NAD(+)</name>
        <dbReference type="ChEBI" id="CHEBI:57540"/>
    </ligand>
</feature>
<dbReference type="PANTHER" id="PTHR13812">
    <property type="entry name" value="KETIMINE REDUCTASE MU-CRYSTALLIN"/>
    <property type="match status" value="1"/>
</dbReference>
<reference evidence="4" key="2">
    <citation type="submission" date="2023-12" db="EMBL/GenBank/DDBJ databases">
        <authorList>
            <person name="Sun Q."/>
            <person name="Inoue M."/>
        </authorList>
    </citation>
    <scope>NUCLEOTIDE SEQUENCE</scope>
    <source>
        <strain evidence="4">JCM 12289</strain>
    </source>
</reference>
<proteinExistence type="inferred from homology"/>
<protein>
    <recommendedName>
        <fullName evidence="3">Alanine dehydrogenase</fullName>
        <shortName evidence="3">AlaDH</shortName>
        <ecNumber evidence="3">1.4.1.1</ecNumber>
    </recommendedName>
</protein>